<evidence type="ECO:0000313" key="11">
    <source>
        <dbReference type="EMBL" id="PTW60909.1"/>
    </source>
</evidence>
<evidence type="ECO:0000256" key="5">
    <source>
        <dbReference type="ARBA" id="ARBA00013078"/>
    </source>
</evidence>
<evidence type="ECO:0000256" key="1">
    <source>
        <dbReference type="ARBA" id="ARBA00000830"/>
    </source>
</evidence>
<dbReference type="FunFam" id="3.40.50.1000:FF:000022">
    <property type="entry name" value="Phosphoglycolate phosphatase"/>
    <property type="match status" value="1"/>
</dbReference>
<evidence type="ECO:0000256" key="7">
    <source>
        <dbReference type="ARBA" id="ARBA00022801"/>
    </source>
</evidence>
<dbReference type="InterPro" id="IPR037512">
    <property type="entry name" value="PGPase_prok"/>
</dbReference>
<comment type="pathway">
    <text evidence="3 10">Organic acid metabolism; glycolate biosynthesis; glycolate from 2-phosphoglycolate: step 1/1.</text>
</comment>
<dbReference type="Pfam" id="PF13419">
    <property type="entry name" value="HAD_2"/>
    <property type="match status" value="1"/>
</dbReference>
<dbReference type="NCBIfam" id="TIGR01549">
    <property type="entry name" value="HAD-SF-IA-v1"/>
    <property type="match status" value="1"/>
</dbReference>
<dbReference type="EC" id="3.1.3.18" evidence="5 10"/>
<dbReference type="SUPFAM" id="SSF56784">
    <property type="entry name" value="HAD-like"/>
    <property type="match status" value="1"/>
</dbReference>
<comment type="catalytic activity">
    <reaction evidence="1 10">
        <text>2-phosphoglycolate + H2O = glycolate + phosphate</text>
        <dbReference type="Rhea" id="RHEA:14369"/>
        <dbReference type="ChEBI" id="CHEBI:15377"/>
        <dbReference type="ChEBI" id="CHEBI:29805"/>
        <dbReference type="ChEBI" id="CHEBI:43474"/>
        <dbReference type="ChEBI" id="CHEBI:58033"/>
        <dbReference type="EC" id="3.1.3.18"/>
    </reaction>
</comment>
<dbReference type="InterPro" id="IPR006439">
    <property type="entry name" value="HAD-SF_hydro_IA"/>
</dbReference>
<dbReference type="UniPathway" id="UPA00865">
    <property type="reaction ID" value="UER00834"/>
</dbReference>
<dbReference type="GO" id="GO:0005829">
    <property type="term" value="C:cytosol"/>
    <property type="evidence" value="ECO:0007669"/>
    <property type="project" value="TreeGrafter"/>
</dbReference>
<comment type="function">
    <text evidence="10">Specifically catalyzes the dephosphorylation of 2-phosphoglycolate. Is involved in the dissimilation of the intracellular 2-phosphoglycolate formed during the DNA repair of 3'-phosphoglycolate ends, a major class of DNA lesions induced by oxidative stress.</text>
</comment>
<proteinExistence type="inferred from homology"/>
<keyword evidence="9 10" id="KW-0119">Carbohydrate metabolism</keyword>
<name>A0A2T5VAY2_9HYPH</name>
<comment type="caution">
    <text evidence="11">The sequence shown here is derived from an EMBL/GenBank/DDBJ whole genome shotgun (WGS) entry which is preliminary data.</text>
</comment>
<evidence type="ECO:0000256" key="10">
    <source>
        <dbReference type="HAMAP-Rule" id="MF_00495"/>
    </source>
</evidence>
<dbReference type="NCBIfam" id="TIGR01449">
    <property type="entry name" value="PGP_bact"/>
    <property type="match status" value="1"/>
</dbReference>
<dbReference type="GO" id="GO:0046295">
    <property type="term" value="P:glycolate biosynthetic process"/>
    <property type="evidence" value="ECO:0007669"/>
    <property type="project" value="UniProtKB-UniRule"/>
</dbReference>
<feature type="active site" description="Nucleophile" evidence="10">
    <location>
        <position position="9"/>
    </location>
</feature>
<keyword evidence="12" id="KW-1185">Reference proteome</keyword>
<organism evidence="11 12">
    <name type="scientific">Breoghania corrubedonensis</name>
    <dbReference type="NCBI Taxonomy" id="665038"/>
    <lineage>
        <taxon>Bacteria</taxon>
        <taxon>Pseudomonadati</taxon>
        <taxon>Pseudomonadota</taxon>
        <taxon>Alphaproteobacteria</taxon>
        <taxon>Hyphomicrobiales</taxon>
        <taxon>Stappiaceae</taxon>
        <taxon>Breoghania</taxon>
    </lineage>
</organism>
<dbReference type="InterPro" id="IPR041492">
    <property type="entry name" value="HAD_2"/>
</dbReference>
<evidence type="ECO:0000256" key="3">
    <source>
        <dbReference type="ARBA" id="ARBA00004818"/>
    </source>
</evidence>
<dbReference type="SFLD" id="SFLDG01135">
    <property type="entry name" value="C1.5.6:_HAD__Beta-PGM__Phospha"/>
    <property type="match status" value="1"/>
</dbReference>
<evidence type="ECO:0000256" key="2">
    <source>
        <dbReference type="ARBA" id="ARBA00001946"/>
    </source>
</evidence>
<keyword evidence="6 10" id="KW-0479">Metal-binding</keyword>
<dbReference type="PANTHER" id="PTHR43434">
    <property type="entry name" value="PHOSPHOGLYCOLATE PHOSPHATASE"/>
    <property type="match status" value="1"/>
</dbReference>
<dbReference type="SFLD" id="SFLDG01129">
    <property type="entry name" value="C1.5:_HAD__Beta-PGM__Phosphata"/>
    <property type="match status" value="1"/>
</dbReference>
<dbReference type="PANTHER" id="PTHR43434:SF1">
    <property type="entry name" value="PHOSPHOGLYCOLATE PHOSPHATASE"/>
    <property type="match status" value="1"/>
</dbReference>
<dbReference type="EMBL" id="QAYG01000003">
    <property type="protein sequence ID" value="PTW60909.1"/>
    <property type="molecule type" value="Genomic_DNA"/>
</dbReference>
<comment type="cofactor">
    <cofactor evidence="2 10">
        <name>Mg(2+)</name>
        <dbReference type="ChEBI" id="CHEBI:18420"/>
    </cofactor>
</comment>
<keyword evidence="8 10" id="KW-0460">Magnesium</keyword>
<dbReference type="InterPro" id="IPR023214">
    <property type="entry name" value="HAD_sf"/>
</dbReference>
<dbReference type="Gene3D" id="3.40.50.1000">
    <property type="entry name" value="HAD superfamily/HAD-like"/>
    <property type="match status" value="1"/>
</dbReference>
<evidence type="ECO:0000256" key="4">
    <source>
        <dbReference type="ARBA" id="ARBA00006171"/>
    </source>
</evidence>
<dbReference type="GO" id="GO:0008967">
    <property type="term" value="F:phosphoglycolate phosphatase activity"/>
    <property type="evidence" value="ECO:0007669"/>
    <property type="project" value="UniProtKB-UniRule"/>
</dbReference>
<gene>
    <name evidence="11" type="ORF">C8N35_10390</name>
</gene>
<dbReference type="GO" id="GO:0046872">
    <property type="term" value="F:metal ion binding"/>
    <property type="evidence" value="ECO:0007669"/>
    <property type="project" value="UniProtKB-KW"/>
</dbReference>
<feature type="binding site" evidence="10">
    <location>
        <position position="9"/>
    </location>
    <ligand>
        <name>Mg(2+)</name>
        <dbReference type="ChEBI" id="CHEBI:18420"/>
    </ligand>
</feature>
<reference evidence="11 12" key="1">
    <citation type="submission" date="2018-04" db="EMBL/GenBank/DDBJ databases">
        <title>Genomic Encyclopedia of Archaeal and Bacterial Type Strains, Phase II (KMG-II): from individual species to whole genera.</title>
        <authorList>
            <person name="Goeker M."/>
        </authorList>
    </citation>
    <scope>NUCLEOTIDE SEQUENCE [LARGE SCALE GENOMIC DNA]</scope>
    <source>
        <strain evidence="11 12">DSM 23382</strain>
    </source>
</reference>
<dbReference type="HAMAP" id="MF_00495">
    <property type="entry name" value="GPH_hydrolase_bact"/>
    <property type="match status" value="1"/>
</dbReference>
<dbReference type="InterPro" id="IPR036412">
    <property type="entry name" value="HAD-like_sf"/>
</dbReference>
<feature type="binding site" evidence="10">
    <location>
        <position position="171"/>
    </location>
    <ligand>
        <name>Mg(2+)</name>
        <dbReference type="ChEBI" id="CHEBI:18420"/>
    </ligand>
</feature>
<feature type="binding site" evidence="10">
    <location>
        <position position="11"/>
    </location>
    <ligand>
        <name>Mg(2+)</name>
        <dbReference type="ChEBI" id="CHEBI:18420"/>
    </ligand>
</feature>
<dbReference type="CDD" id="cd07512">
    <property type="entry name" value="HAD_PGPase"/>
    <property type="match status" value="1"/>
</dbReference>
<dbReference type="OrthoDB" id="9793014at2"/>
<comment type="similarity">
    <text evidence="4 10">Belongs to the HAD-like hydrolase superfamily. CbbY/CbbZ/Gph/YieH family.</text>
</comment>
<sequence>MPAPILVFDLDGTLVDTAPDLLASLNTVLEARSLGPIPMDGLSKLVGQGARVMLQRGFDMAGEHLDPAEMEVLFSAFLEHYSQNIAVASRPFPGMETALDRFSEAGWKLAVCTNKLEGLARKLLEELGMTSRFATIIGGDTFAKPKPDAMPILGAIDRCGGDPSRALMVGDSITDIDAARAARIPVIAVDFGYTPVPVTELGPDRVISSFDALWPAVQDLAGTETAQA</sequence>
<evidence type="ECO:0000256" key="6">
    <source>
        <dbReference type="ARBA" id="ARBA00022723"/>
    </source>
</evidence>
<evidence type="ECO:0000256" key="9">
    <source>
        <dbReference type="ARBA" id="ARBA00023277"/>
    </source>
</evidence>
<dbReference type="GO" id="GO:0005975">
    <property type="term" value="P:carbohydrate metabolic process"/>
    <property type="evidence" value="ECO:0007669"/>
    <property type="project" value="InterPro"/>
</dbReference>
<protein>
    <recommendedName>
        <fullName evidence="5 10">Phosphoglycolate phosphatase</fullName>
        <shortName evidence="10">PGP</shortName>
        <shortName evidence="10">PGPase</shortName>
        <ecNumber evidence="5 10">3.1.3.18</ecNumber>
    </recommendedName>
</protein>
<dbReference type="Gene3D" id="1.10.150.240">
    <property type="entry name" value="Putative phosphatase, domain 2"/>
    <property type="match status" value="1"/>
</dbReference>
<keyword evidence="7 10" id="KW-0378">Hydrolase</keyword>
<dbReference type="Proteomes" id="UP000244081">
    <property type="component" value="Unassembled WGS sequence"/>
</dbReference>
<dbReference type="InterPro" id="IPR023198">
    <property type="entry name" value="PGP-like_dom2"/>
</dbReference>
<dbReference type="SFLD" id="SFLDS00003">
    <property type="entry name" value="Haloacid_Dehalogenase"/>
    <property type="match status" value="1"/>
</dbReference>
<dbReference type="RefSeq" id="WP_107989736.1">
    <property type="nucleotide sequence ID" value="NZ_QAYG01000003.1"/>
</dbReference>
<dbReference type="AlphaFoldDB" id="A0A2T5VAY2"/>
<dbReference type="InterPro" id="IPR050155">
    <property type="entry name" value="HAD-like_hydrolase_sf"/>
</dbReference>
<accession>A0A2T5VAY2</accession>
<evidence type="ECO:0000313" key="12">
    <source>
        <dbReference type="Proteomes" id="UP000244081"/>
    </source>
</evidence>
<evidence type="ECO:0000256" key="8">
    <source>
        <dbReference type="ARBA" id="ARBA00022842"/>
    </source>
</evidence>
<dbReference type="GO" id="GO:0006281">
    <property type="term" value="P:DNA repair"/>
    <property type="evidence" value="ECO:0007669"/>
    <property type="project" value="TreeGrafter"/>
</dbReference>